<accession>A0AAD5D858</accession>
<dbReference type="PANTHER" id="PTHR43391">
    <property type="entry name" value="RETINOL DEHYDROGENASE-RELATED"/>
    <property type="match status" value="1"/>
</dbReference>
<proteinExistence type="inferred from homology"/>
<dbReference type="InterPro" id="IPR036291">
    <property type="entry name" value="NAD(P)-bd_dom_sf"/>
</dbReference>
<reference evidence="7" key="1">
    <citation type="submission" date="2022-06" db="EMBL/GenBank/DDBJ databases">
        <title>Uncovering the hologenomic basis of an extraordinary plant invasion.</title>
        <authorList>
            <person name="Bieker V.C."/>
            <person name="Martin M.D."/>
            <person name="Gilbert T."/>
            <person name="Hodgins K."/>
            <person name="Battlay P."/>
            <person name="Petersen B."/>
            <person name="Wilson J."/>
        </authorList>
    </citation>
    <scope>NUCLEOTIDE SEQUENCE</scope>
    <source>
        <strain evidence="7">AA19_3_7</strain>
        <tissue evidence="7">Leaf</tissue>
    </source>
</reference>
<keyword evidence="4" id="KW-0812">Transmembrane</keyword>
<dbReference type="GO" id="GO:0072582">
    <property type="term" value="F:17-beta-hydroxysteroid dehydrogenase (NADP+) activity"/>
    <property type="evidence" value="ECO:0007669"/>
    <property type="project" value="TreeGrafter"/>
</dbReference>
<gene>
    <name evidence="7" type="ORF">M8C21_016360</name>
</gene>
<comment type="caution">
    <text evidence="7">The sequence shown here is derived from an EMBL/GenBank/DDBJ whole genome shotgun (WGS) entry which is preliminary data.</text>
</comment>
<dbReference type="GO" id="GO:0008202">
    <property type="term" value="P:steroid metabolic process"/>
    <property type="evidence" value="ECO:0007669"/>
    <property type="project" value="TreeGrafter"/>
</dbReference>
<feature type="compositionally biased region" description="Basic and acidic residues" evidence="6">
    <location>
        <begin position="109"/>
        <end position="121"/>
    </location>
</feature>
<dbReference type="SUPFAM" id="SSF51735">
    <property type="entry name" value="NAD(P)-binding Rossmann-fold domains"/>
    <property type="match status" value="1"/>
</dbReference>
<feature type="region of interest" description="Disordered" evidence="6">
    <location>
        <begin position="102"/>
        <end position="121"/>
    </location>
</feature>
<comment type="subcellular location">
    <subcellularLocation>
        <location evidence="1">Membrane</location>
        <topology evidence="1">Single-pass type II membrane protein</topology>
    </subcellularLocation>
</comment>
<dbReference type="Proteomes" id="UP001206925">
    <property type="component" value="Unassembled WGS sequence"/>
</dbReference>
<evidence type="ECO:0000256" key="4">
    <source>
        <dbReference type="ARBA" id="ARBA00022968"/>
    </source>
</evidence>
<dbReference type="Gene3D" id="3.40.50.720">
    <property type="entry name" value="NAD(P)-binding Rossmann-like Domain"/>
    <property type="match status" value="1"/>
</dbReference>
<evidence type="ECO:0000256" key="5">
    <source>
        <dbReference type="ARBA" id="ARBA00023002"/>
    </source>
</evidence>
<dbReference type="EMBL" id="JAMZMK010000543">
    <property type="protein sequence ID" value="KAI7756158.1"/>
    <property type="molecule type" value="Genomic_DNA"/>
</dbReference>
<evidence type="ECO:0000256" key="3">
    <source>
        <dbReference type="ARBA" id="ARBA00022857"/>
    </source>
</evidence>
<dbReference type="InterPro" id="IPR002347">
    <property type="entry name" value="SDR_fam"/>
</dbReference>
<dbReference type="Pfam" id="PF00106">
    <property type="entry name" value="adh_short"/>
    <property type="match status" value="1"/>
</dbReference>
<organism evidence="7 8">
    <name type="scientific">Ambrosia artemisiifolia</name>
    <name type="common">Common ragweed</name>
    <dbReference type="NCBI Taxonomy" id="4212"/>
    <lineage>
        <taxon>Eukaryota</taxon>
        <taxon>Viridiplantae</taxon>
        <taxon>Streptophyta</taxon>
        <taxon>Embryophyta</taxon>
        <taxon>Tracheophyta</taxon>
        <taxon>Spermatophyta</taxon>
        <taxon>Magnoliopsida</taxon>
        <taxon>eudicotyledons</taxon>
        <taxon>Gunneridae</taxon>
        <taxon>Pentapetalae</taxon>
        <taxon>asterids</taxon>
        <taxon>campanulids</taxon>
        <taxon>Asterales</taxon>
        <taxon>Asteraceae</taxon>
        <taxon>Asteroideae</taxon>
        <taxon>Heliantheae alliance</taxon>
        <taxon>Heliantheae</taxon>
        <taxon>Ambrosia</taxon>
    </lineage>
</organism>
<comment type="similarity">
    <text evidence="2">Belongs to the short-chain dehydrogenases/reductases (SDR) family.</text>
</comment>
<keyword evidence="3" id="KW-0521">NADP</keyword>
<sequence length="136" mass="14877">MQHIAYEYASRGACLALCARREDRLREVADRCRHIGSPDVIVIRADVSNAHDCKRMVDQTVHHFNRLDHLVNNAGISQIGMLEEADDITNLRPVMVQTEGAGSGLGFDRNPRRTDRGGFGRDVGDGAGVGCYGRAG</sequence>
<dbReference type="PANTHER" id="PTHR43391:SF89">
    <property type="entry name" value="11-BETA-HYDROXYSTEROID DEHYDROGENASE 1A-RELATED"/>
    <property type="match status" value="1"/>
</dbReference>
<evidence type="ECO:0000256" key="1">
    <source>
        <dbReference type="ARBA" id="ARBA00004606"/>
    </source>
</evidence>
<evidence type="ECO:0000313" key="8">
    <source>
        <dbReference type="Proteomes" id="UP001206925"/>
    </source>
</evidence>
<dbReference type="GO" id="GO:0005829">
    <property type="term" value="C:cytosol"/>
    <property type="evidence" value="ECO:0007669"/>
    <property type="project" value="TreeGrafter"/>
</dbReference>
<name>A0AAD5D858_AMBAR</name>
<keyword evidence="4" id="KW-0735">Signal-anchor</keyword>
<keyword evidence="8" id="KW-1185">Reference proteome</keyword>
<evidence type="ECO:0000256" key="2">
    <source>
        <dbReference type="ARBA" id="ARBA00006484"/>
    </source>
</evidence>
<evidence type="ECO:0000256" key="6">
    <source>
        <dbReference type="SAM" id="MobiDB-lite"/>
    </source>
</evidence>
<dbReference type="GO" id="GO:0016020">
    <property type="term" value="C:membrane"/>
    <property type="evidence" value="ECO:0007669"/>
    <property type="project" value="UniProtKB-SubCell"/>
</dbReference>
<protein>
    <submittedName>
        <fullName evidence="7">Uncharacterized protein</fullName>
    </submittedName>
</protein>
<evidence type="ECO:0000313" key="7">
    <source>
        <dbReference type="EMBL" id="KAI7756158.1"/>
    </source>
</evidence>
<keyword evidence="5" id="KW-0560">Oxidoreductase</keyword>
<dbReference type="AlphaFoldDB" id="A0AAD5D858"/>